<dbReference type="GO" id="GO:0005886">
    <property type="term" value="C:plasma membrane"/>
    <property type="evidence" value="ECO:0007669"/>
    <property type="project" value="UniProtKB-SubCell"/>
</dbReference>
<keyword evidence="2 9" id="KW-0963">Cytoplasm</keyword>
<dbReference type="InterPro" id="IPR013822">
    <property type="entry name" value="Signal_recog_particl_SRP54_hlx"/>
</dbReference>
<dbReference type="EMBL" id="DVOH01000041">
    <property type="protein sequence ID" value="HIV00584.1"/>
    <property type="molecule type" value="Genomic_DNA"/>
</dbReference>
<sequence length="298" mass="32869">MGFFQRIKESLKKTKDNLGRKIFEVFRAKSLDDDFYEELESVMISADMGVTATEEMIEELKDTLYRKKITDPDAAREELKRIMLESIDYEIPPYEYPLVILVAGVNGVGKTTAIGKLAKHFMSQGKSVIVAAADTFRAAASEQLEVWAKRAGVRIVKHSEGSDPAAVVFDAVASAKAKNTDVVLVDTAGRLHNKKNLMEELKKINRVIGRELPDADRRNYIVLDATTGQNAVSQVDIFNEAIDIDGIILTKLDGTAKGGVVMAISAEQEIPVVFVGIGEKIDDLIPFNATEFINALFE</sequence>
<dbReference type="FunFam" id="1.20.120.140:FF:000002">
    <property type="entry name" value="Signal recognition particle receptor FtsY"/>
    <property type="match status" value="1"/>
</dbReference>
<evidence type="ECO:0000256" key="7">
    <source>
        <dbReference type="ARBA" id="ARBA00023170"/>
    </source>
</evidence>
<keyword evidence="3 9" id="KW-0547">Nucleotide-binding</keyword>
<reference evidence="11" key="1">
    <citation type="submission" date="2020-10" db="EMBL/GenBank/DDBJ databases">
        <authorList>
            <person name="Gilroy R."/>
        </authorList>
    </citation>
    <scope>NUCLEOTIDE SEQUENCE</scope>
    <source>
        <strain evidence="11">23406</strain>
    </source>
</reference>
<evidence type="ECO:0000256" key="6">
    <source>
        <dbReference type="ARBA" id="ARBA00023136"/>
    </source>
</evidence>
<dbReference type="GO" id="GO:0003924">
    <property type="term" value="F:GTPase activity"/>
    <property type="evidence" value="ECO:0007669"/>
    <property type="project" value="UniProtKB-UniRule"/>
</dbReference>
<dbReference type="PANTHER" id="PTHR43134">
    <property type="entry name" value="SIGNAL RECOGNITION PARTICLE RECEPTOR SUBUNIT ALPHA"/>
    <property type="match status" value="1"/>
</dbReference>
<keyword evidence="7 9" id="KW-0675">Receptor</keyword>
<feature type="binding site" evidence="9">
    <location>
        <begin position="250"/>
        <end position="253"/>
    </location>
    <ligand>
        <name>GTP</name>
        <dbReference type="ChEBI" id="CHEBI:37565"/>
    </ligand>
</feature>
<dbReference type="GO" id="GO:0005737">
    <property type="term" value="C:cytoplasm"/>
    <property type="evidence" value="ECO:0007669"/>
    <property type="project" value="UniProtKB-SubCell"/>
</dbReference>
<comment type="similarity">
    <text evidence="9">Belongs to the GTP-binding SRP family. FtsY subfamily.</text>
</comment>
<reference evidence="11" key="2">
    <citation type="journal article" date="2021" name="PeerJ">
        <title>Extensive microbial diversity within the chicken gut microbiome revealed by metagenomics and culture.</title>
        <authorList>
            <person name="Gilroy R."/>
            <person name="Ravi A."/>
            <person name="Getino M."/>
            <person name="Pursley I."/>
            <person name="Horton D.L."/>
            <person name="Alikhan N.F."/>
            <person name="Baker D."/>
            <person name="Gharbi K."/>
            <person name="Hall N."/>
            <person name="Watson M."/>
            <person name="Adriaenssens E.M."/>
            <person name="Foster-Nyarko E."/>
            <person name="Jarju S."/>
            <person name="Secka A."/>
            <person name="Antonio M."/>
            <person name="Oren A."/>
            <person name="Chaudhuri R.R."/>
            <person name="La Ragione R."/>
            <person name="Hildebrand F."/>
            <person name="Pallen M.J."/>
        </authorList>
    </citation>
    <scope>NUCLEOTIDE SEQUENCE</scope>
    <source>
        <strain evidence="11">23406</strain>
    </source>
</reference>
<dbReference type="NCBIfam" id="TIGR00064">
    <property type="entry name" value="ftsY"/>
    <property type="match status" value="1"/>
</dbReference>
<keyword evidence="6 9" id="KW-0472">Membrane</keyword>
<dbReference type="PROSITE" id="PS00300">
    <property type="entry name" value="SRP54"/>
    <property type="match status" value="1"/>
</dbReference>
<accession>A0A9D1NCH4</accession>
<dbReference type="InterPro" id="IPR042101">
    <property type="entry name" value="SRP54_N_sf"/>
</dbReference>
<feature type="binding site" evidence="9">
    <location>
        <begin position="104"/>
        <end position="111"/>
    </location>
    <ligand>
        <name>GTP</name>
        <dbReference type="ChEBI" id="CHEBI:37565"/>
    </ligand>
</feature>
<evidence type="ECO:0000256" key="2">
    <source>
        <dbReference type="ARBA" id="ARBA00022490"/>
    </source>
</evidence>
<evidence type="ECO:0000259" key="10">
    <source>
        <dbReference type="PROSITE" id="PS00300"/>
    </source>
</evidence>
<dbReference type="GO" id="GO:0005525">
    <property type="term" value="F:GTP binding"/>
    <property type="evidence" value="ECO:0007669"/>
    <property type="project" value="UniProtKB-UniRule"/>
</dbReference>
<dbReference type="InterPro" id="IPR027417">
    <property type="entry name" value="P-loop_NTPase"/>
</dbReference>
<dbReference type="InterPro" id="IPR036225">
    <property type="entry name" value="SRP/SRP_N"/>
</dbReference>
<dbReference type="GO" id="GO:0006614">
    <property type="term" value="P:SRP-dependent cotranslational protein targeting to membrane"/>
    <property type="evidence" value="ECO:0007669"/>
    <property type="project" value="InterPro"/>
</dbReference>
<evidence type="ECO:0000256" key="8">
    <source>
        <dbReference type="ARBA" id="ARBA00048027"/>
    </source>
</evidence>
<gene>
    <name evidence="9 11" type="primary">ftsY</name>
    <name evidence="11" type="ORF">IAB14_05700</name>
</gene>
<dbReference type="SMART" id="SM00962">
    <property type="entry name" value="SRP54"/>
    <property type="match status" value="1"/>
</dbReference>
<dbReference type="InterPro" id="IPR000897">
    <property type="entry name" value="SRP54_GTPase_dom"/>
</dbReference>
<keyword evidence="4 9" id="KW-0378">Hydrolase</keyword>
<proteinExistence type="inferred from homology"/>
<dbReference type="Gene3D" id="1.20.120.140">
    <property type="entry name" value="Signal recognition particle SRP54, nucleotide-binding domain"/>
    <property type="match status" value="1"/>
</dbReference>
<dbReference type="CDD" id="cd17874">
    <property type="entry name" value="FtsY"/>
    <property type="match status" value="1"/>
</dbReference>
<dbReference type="EC" id="3.6.5.4" evidence="9"/>
<dbReference type="SMART" id="SM00382">
    <property type="entry name" value="AAA"/>
    <property type="match status" value="1"/>
</dbReference>
<comment type="subunit">
    <text evidence="9">Part of the signal recognition particle protein translocation system, which is composed of SRP and FtsY.</text>
</comment>
<dbReference type="InterPro" id="IPR003593">
    <property type="entry name" value="AAA+_ATPase"/>
</dbReference>
<keyword evidence="5 9" id="KW-0342">GTP-binding</keyword>
<name>A0A9D1NCH4_9FIRM</name>
<evidence type="ECO:0000256" key="4">
    <source>
        <dbReference type="ARBA" id="ARBA00022801"/>
    </source>
</evidence>
<keyword evidence="1 9" id="KW-1003">Cell membrane</keyword>
<evidence type="ECO:0000313" key="11">
    <source>
        <dbReference type="EMBL" id="HIV00584.1"/>
    </source>
</evidence>
<evidence type="ECO:0000256" key="1">
    <source>
        <dbReference type="ARBA" id="ARBA00022475"/>
    </source>
</evidence>
<dbReference type="SUPFAM" id="SSF52540">
    <property type="entry name" value="P-loop containing nucleoside triphosphate hydrolases"/>
    <property type="match status" value="1"/>
</dbReference>
<comment type="subcellular location">
    <subcellularLocation>
        <location evidence="9">Cell membrane</location>
        <topology evidence="9">Peripheral membrane protein</topology>
        <orientation evidence="9">Cytoplasmic side</orientation>
    </subcellularLocation>
    <subcellularLocation>
        <location evidence="9">Cytoplasm</location>
    </subcellularLocation>
</comment>
<dbReference type="SUPFAM" id="SSF47364">
    <property type="entry name" value="Domain of the SRP/SRP receptor G-proteins"/>
    <property type="match status" value="1"/>
</dbReference>
<dbReference type="GO" id="GO:0005047">
    <property type="term" value="F:signal recognition particle binding"/>
    <property type="evidence" value="ECO:0007669"/>
    <property type="project" value="TreeGrafter"/>
</dbReference>
<dbReference type="AlphaFoldDB" id="A0A9D1NCH4"/>
<evidence type="ECO:0000256" key="9">
    <source>
        <dbReference type="HAMAP-Rule" id="MF_00920"/>
    </source>
</evidence>
<dbReference type="PANTHER" id="PTHR43134:SF1">
    <property type="entry name" value="SIGNAL RECOGNITION PARTICLE RECEPTOR SUBUNIT ALPHA"/>
    <property type="match status" value="1"/>
</dbReference>
<dbReference type="FunFam" id="3.40.50.300:FF:000053">
    <property type="entry name" value="Signal recognition particle receptor FtsY"/>
    <property type="match status" value="1"/>
</dbReference>
<comment type="catalytic activity">
    <reaction evidence="8 9">
        <text>GTP + H2O = GDP + phosphate + H(+)</text>
        <dbReference type="Rhea" id="RHEA:19669"/>
        <dbReference type="ChEBI" id="CHEBI:15377"/>
        <dbReference type="ChEBI" id="CHEBI:15378"/>
        <dbReference type="ChEBI" id="CHEBI:37565"/>
        <dbReference type="ChEBI" id="CHEBI:43474"/>
        <dbReference type="ChEBI" id="CHEBI:58189"/>
        <dbReference type="EC" id="3.6.5.4"/>
    </reaction>
</comment>
<organism evidence="11 12">
    <name type="scientific">Candidatus Stercoripulliclostridium merdipullorum</name>
    <dbReference type="NCBI Taxonomy" id="2840952"/>
    <lineage>
        <taxon>Bacteria</taxon>
        <taxon>Bacillati</taxon>
        <taxon>Bacillota</taxon>
        <taxon>Clostridia</taxon>
        <taxon>Eubacteriales</taxon>
        <taxon>Candidatus Stercoripulliclostridium</taxon>
    </lineage>
</organism>
<dbReference type="Gene3D" id="3.40.50.300">
    <property type="entry name" value="P-loop containing nucleotide triphosphate hydrolases"/>
    <property type="match status" value="1"/>
</dbReference>
<comment type="caution">
    <text evidence="11">The sequence shown here is derived from an EMBL/GenBank/DDBJ whole genome shotgun (WGS) entry which is preliminary data.</text>
</comment>
<protein>
    <recommendedName>
        <fullName evidence="9">Signal recognition particle receptor FtsY</fullName>
        <shortName evidence="9">SRP receptor</shortName>
        <ecNumber evidence="9">3.6.5.4</ecNumber>
    </recommendedName>
</protein>
<evidence type="ECO:0000256" key="5">
    <source>
        <dbReference type="ARBA" id="ARBA00023134"/>
    </source>
</evidence>
<evidence type="ECO:0000256" key="3">
    <source>
        <dbReference type="ARBA" id="ARBA00022741"/>
    </source>
</evidence>
<feature type="domain" description="SRP54-type proteins GTP-binding" evidence="10">
    <location>
        <begin position="271"/>
        <end position="284"/>
    </location>
</feature>
<dbReference type="Pfam" id="PF02881">
    <property type="entry name" value="SRP54_N"/>
    <property type="match status" value="1"/>
</dbReference>
<dbReference type="Pfam" id="PF00448">
    <property type="entry name" value="SRP54"/>
    <property type="match status" value="1"/>
</dbReference>
<dbReference type="InterPro" id="IPR004390">
    <property type="entry name" value="SR_rcpt_FtsY"/>
</dbReference>
<comment type="function">
    <text evidence="9">Involved in targeting and insertion of nascent membrane proteins into the cytoplasmic membrane. Acts as a receptor for the complex formed by the signal recognition particle (SRP) and the ribosome-nascent chain (RNC).</text>
</comment>
<dbReference type="SMART" id="SM00963">
    <property type="entry name" value="SRP54_N"/>
    <property type="match status" value="1"/>
</dbReference>
<feature type="binding site" evidence="9">
    <location>
        <begin position="186"/>
        <end position="190"/>
    </location>
    <ligand>
        <name>GTP</name>
        <dbReference type="ChEBI" id="CHEBI:37565"/>
    </ligand>
</feature>
<evidence type="ECO:0000313" key="12">
    <source>
        <dbReference type="Proteomes" id="UP000886891"/>
    </source>
</evidence>
<dbReference type="HAMAP" id="MF_00920">
    <property type="entry name" value="FtsY"/>
    <property type="match status" value="1"/>
</dbReference>
<dbReference type="Proteomes" id="UP000886891">
    <property type="component" value="Unassembled WGS sequence"/>
</dbReference>